<dbReference type="OrthoDB" id="3266865at2"/>
<dbReference type="InterPro" id="IPR032582">
    <property type="entry name" value="DUF4916"/>
</dbReference>
<dbReference type="Pfam" id="PF16262">
    <property type="entry name" value="DUF4916"/>
    <property type="match status" value="1"/>
</dbReference>
<proteinExistence type="predicted"/>
<dbReference type="KEGG" id="fsl:EJO69_04305"/>
<evidence type="ECO:0000313" key="1">
    <source>
        <dbReference type="EMBL" id="AZN29616.1"/>
    </source>
</evidence>
<dbReference type="Proteomes" id="UP000270021">
    <property type="component" value="Chromosome"/>
</dbReference>
<dbReference type="InterPro" id="IPR015797">
    <property type="entry name" value="NUDIX_hydrolase-like_dom_sf"/>
</dbReference>
<dbReference type="SUPFAM" id="SSF55811">
    <property type="entry name" value="Nudix"/>
    <property type="match status" value="1"/>
</dbReference>
<evidence type="ECO:0000313" key="2">
    <source>
        <dbReference type="Proteomes" id="UP000270021"/>
    </source>
</evidence>
<reference evidence="1 2" key="1">
    <citation type="submission" date="2018-12" db="EMBL/GenBank/DDBJ databases">
        <title>Complete genome sequence of Flaviflexus salsibiostraticola KCTC 33148.</title>
        <authorList>
            <person name="Bae J.-W."/>
        </authorList>
    </citation>
    <scope>NUCLEOTIDE SEQUENCE [LARGE SCALE GENOMIC DNA]</scope>
    <source>
        <strain evidence="1 2">KCTC 33148</strain>
    </source>
</reference>
<dbReference type="Gene3D" id="3.90.79.10">
    <property type="entry name" value="Nucleoside Triphosphate Pyrophosphohydrolase"/>
    <property type="match status" value="1"/>
</dbReference>
<protein>
    <submittedName>
        <fullName evidence="1">DUF4916 domain-containing protein</fullName>
    </submittedName>
</protein>
<dbReference type="AlphaFoldDB" id="A0A3Q8WT07"/>
<accession>A0A3Q8WT07</accession>
<name>A0A3Q8WT07_9ACTO</name>
<dbReference type="RefSeq" id="WP_126039645.1">
    <property type="nucleotide sequence ID" value="NZ_CP034438.1"/>
</dbReference>
<keyword evidence="2" id="KW-1185">Reference proteome</keyword>
<organism evidence="1 2">
    <name type="scientific">Flaviflexus salsibiostraticola</name>
    <dbReference type="NCBI Taxonomy" id="1282737"/>
    <lineage>
        <taxon>Bacteria</taxon>
        <taxon>Bacillati</taxon>
        <taxon>Actinomycetota</taxon>
        <taxon>Actinomycetes</taxon>
        <taxon>Actinomycetales</taxon>
        <taxon>Actinomycetaceae</taxon>
        <taxon>Flaviflexus</taxon>
    </lineage>
</organism>
<gene>
    <name evidence="1" type="ORF">EJO69_04305</name>
</gene>
<dbReference type="EMBL" id="CP034438">
    <property type="protein sequence ID" value="AZN29616.1"/>
    <property type="molecule type" value="Genomic_DNA"/>
</dbReference>
<sequence length="176" mass="19553">MSDIASGDMGPWLSPEELEFVRRRVPLVYVDIVPIRTDEVGRLESIGLLLEAQNDGISRALVSGRVLYHESIREAIARHLEKDLGPMSLPQLPSTITPFTVAEYFPTPGSDKFDERHHAVSMCYIVPVMGECDPAADTLDVTWFSPGDVRTPELQAEMNESHAQILRQALAHMSAL</sequence>